<dbReference type="EMBL" id="CP096034">
    <property type="protein sequence ID" value="UPM56061.1"/>
    <property type="molecule type" value="Genomic_DNA"/>
</dbReference>
<evidence type="ECO:0000313" key="1">
    <source>
        <dbReference type="EMBL" id="UPM56061.1"/>
    </source>
</evidence>
<evidence type="ECO:0000313" key="2">
    <source>
        <dbReference type="Proteomes" id="UP000830639"/>
    </source>
</evidence>
<accession>A0ABY4JRL7</accession>
<dbReference type="PANTHER" id="PTHR36112:SF1">
    <property type="entry name" value="RIBOSOMAL RNA SMALL SUBUNIT METHYLTRANSFERASE J"/>
    <property type="match status" value="1"/>
</dbReference>
<name>A0ABY4JRL7_9BACI</name>
<dbReference type="Gene3D" id="3.40.50.150">
    <property type="entry name" value="Vaccinia Virus protein VP39"/>
    <property type="match status" value="1"/>
</dbReference>
<reference evidence="1 2" key="1">
    <citation type="submission" date="2022-04" db="EMBL/GenBank/DDBJ databases">
        <title>Mechanism of arsenic methylation and mitigation arsenic toxicity by Bacillus sp. LH14 from an Arsenic-Contaminated Paddy Soil.</title>
        <authorList>
            <person name="Wang D."/>
        </authorList>
    </citation>
    <scope>NUCLEOTIDE SEQUENCE [LARGE SCALE GENOMIC DNA]</scope>
    <source>
        <strain evidence="1 2">LH14</strain>
    </source>
</reference>
<dbReference type="Pfam" id="PF04445">
    <property type="entry name" value="SAM_MT"/>
    <property type="match status" value="1"/>
</dbReference>
<dbReference type="GO" id="GO:0008168">
    <property type="term" value="F:methyltransferase activity"/>
    <property type="evidence" value="ECO:0007669"/>
    <property type="project" value="UniProtKB-KW"/>
</dbReference>
<protein>
    <submittedName>
        <fullName evidence="1">Class I SAM-dependent methyltransferase</fullName>
    </submittedName>
</protein>
<dbReference type="SUPFAM" id="SSF53335">
    <property type="entry name" value="S-adenosyl-L-methionine-dependent methyltransferases"/>
    <property type="match status" value="1"/>
</dbReference>
<gene>
    <name evidence="1" type="ORF">MY490_09585</name>
</gene>
<organism evidence="1 2">
    <name type="scientific">Gottfriedia acidiceleris</name>
    <dbReference type="NCBI Taxonomy" id="371036"/>
    <lineage>
        <taxon>Bacteria</taxon>
        <taxon>Bacillati</taxon>
        <taxon>Bacillota</taxon>
        <taxon>Bacilli</taxon>
        <taxon>Bacillales</taxon>
        <taxon>Bacillaceae</taxon>
        <taxon>Gottfriedia</taxon>
    </lineage>
</organism>
<keyword evidence="1" id="KW-0808">Transferase</keyword>
<keyword evidence="2" id="KW-1185">Reference proteome</keyword>
<dbReference type="PANTHER" id="PTHR36112">
    <property type="entry name" value="RIBOSOMAL RNA SMALL SUBUNIT METHYLTRANSFERASE J"/>
    <property type="match status" value="1"/>
</dbReference>
<proteinExistence type="predicted"/>
<dbReference type="InterPro" id="IPR007536">
    <property type="entry name" value="16SrRNA_methylTrfase_J"/>
</dbReference>
<dbReference type="InterPro" id="IPR029063">
    <property type="entry name" value="SAM-dependent_MTases_sf"/>
</dbReference>
<dbReference type="Proteomes" id="UP000830639">
    <property type="component" value="Chromosome"/>
</dbReference>
<sequence length="263" mass="30605">MIITTCLRPDVYLEKEAEIIASDLNGQLILRKEFSIEEIYAKFKKPILVISKNRLEWYEDSQAIPYFFHPNSSVFRIRRLIKGEHDPFCDACLLTKGDYLLDCTLGMASDSIVASYVVGEQGKVLGLEKNQIIAYLTKKGLKTNKQNILDWSNIINKIEVINIDYKTYLKTLPDQSFDIVYFDPMFEKNIETSSGIAALKNLASYDDLTYEVINEAKRVAKKRIVLKDHFRSERFKKYGFNQLIRKSSEFHFGYIEIKEEDQH</sequence>
<keyword evidence="1" id="KW-0489">Methyltransferase</keyword>
<dbReference type="RefSeq" id="WP_248268979.1">
    <property type="nucleotide sequence ID" value="NZ_CP096034.1"/>
</dbReference>
<dbReference type="GO" id="GO:0032259">
    <property type="term" value="P:methylation"/>
    <property type="evidence" value="ECO:0007669"/>
    <property type="project" value="UniProtKB-KW"/>
</dbReference>